<feature type="signal peptide" evidence="3">
    <location>
        <begin position="1"/>
        <end position="25"/>
    </location>
</feature>
<comment type="caution">
    <text evidence="5">The sequence shown here is derived from an EMBL/GenBank/DDBJ whole genome shotgun (WGS) entry which is preliminary data.</text>
</comment>
<dbReference type="Gene3D" id="3.40.50.1820">
    <property type="entry name" value="alpha/beta hydrolase"/>
    <property type="match status" value="1"/>
</dbReference>
<dbReference type="InterPro" id="IPR050309">
    <property type="entry name" value="Type-B_Carboxylest/Lipase"/>
</dbReference>
<evidence type="ECO:0000259" key="4">
    <source>
        <dbReference type="Pfam" id="PF00135"/>
    </source>
</evidence>
<feature type="domain" description="Carboxylesterase type B" evidence="4">
    <location>
        <begin position="27"/>
        <end position="518"/>
    </location>
</feature>
<dbReference type="InterPro" id="IPR019826">
    <property type="entry name" value="Carboxylesterase_B_AS"/>
</dbReference>
<dbReference type="PANTHER" id="PTHR11559">
    <property type="entry name" value="CARBOXYLESTERASE"/>
    <property type="match status" value="1"/>
</dbReference>
<feature type="chain" id="PRO_5026376112" description="Carboxylic ester hydrolase" evidence="3">
    <location>
        <begin position="26"/>
        <end position="534"/>
    </location>
</feature>
<evidence type="ECO:0000256" key="3">
    <source>
        <dbReference type="RuleBase" id="RU361235"/>
    </source>
</evidence>
<dbReference type="EC" id="3.1.1.-" evidence="3"/>
<dbReference type="Proteomes" id="UP000438476">
    <property type="component" value="Unassembled WGS sequence"/>
</dbReference>
<sequence>MVRQRALKIAVALMVSIGPVTTLDAQPITVNDGKIEGRRIAGGVHAYLGIPFAAPPVRDLRWRAPTPAEPWEGILHADRAPPQCMQPQRGILTNQYSGAEITSEDCLYLNVWAKPGLKEAPVIVYLHGGGFFVGSGSMPLYRGEHLAEKDVVVVNPNYRLGPLGLLAHPQLTEESPHNSSGDYGFLDQIAALRWVQENIAAFGGDPSNVTIVGQSAGSMSVLVLQASPLAAGLFDKAVGMSGALIGGAGPAKLMTLDEAEEEGLALQAVWGAQSLEDLRALPADRLVAPRSPGSPRLGPIEDGYVLPEAIDQIFARSEQNDVPLIVGFTKDEAFGGFGPVSGLEEYRKRARDLFGDKAPQFLELYPASSDEQAMAQARAASRDATMVSSMDLWARAQTETGNAPVYSYMFARPHSYAKGATIPDIDQDTAGAYHTSGVPFWLGTLESFNRFRTMREWTADDVAVSNSMMDLLVAFAKTGRPDSGKMSLPKFDAKEPELLEIGQDMKMAPWPEERKLNFFRNIAKQSVLASTGQD</sequence>
<proteinExistence type="inferred from homology"/>
<gene>
    <name evidence="5" type="ORF">GRI91_01895</name>
</gene>
<evidence type="ECO:0000256" key="2">
    <source>
        <dbReference type="ARBA" id="ARBA00022801"/>
    </source>
</evidence>
<evidence type="ECO:0000256" key="1">
    <source>
        <dbReference type="ARBA" id="ARBA00005964"/>
    </source>
</evidence>
<dbReference type="SUPFAM" id="SSF53474">
    <property type="entry name" value="alpha/beta-Hydrolases"/>
    <property type="match status" value="1"/>
</dbReference>
<dbReference type="GO" id="GO:0016787">
    <property type="term" value="F:hydrolase activity"/>
    <property type="evidence" value="ECO:0007669"/>
    <property type="project" value="UniProtKB-KW"/>
</dbReference>
<keyword evidence="3" id="KW-0732">Signal</keyword>
<evidence type="ECO:0000313" key="5">
    <source>
        <dbReference type="EMBL" id="MXO64511.1"/>
    </source>
</evidence>
<dbReference type="AlphaFoldDB" id="A0A6I4T2R3"/>
<organism evidence="5 6">
    <name type="scientific">Altericroceibacterium endophyticum</name>
    <dbReference type="NCBI Taxonomy" id="1808508"/>
    <lineage>
        <taxon>Bacteria</taxon>
        <taxon>Pseudomonadati</taxon>
        <taxon>Pseudomonadota</taxon>
        <taxon>Alphaproteobacteria</taxon>
        <taxon>Sphingomonadales</taxon>
        <taxon>Erythrobacteraceae</taxon>
        <taxon>Altericroceibacterium</taxon>
    </lineage>
</organism>
<name>A0A6I4T2R3_9SPHN</name>
<reference evidence="5 6" key="1">
    <citation type="submission" date="2019-12" db="EMBL/GenBank/DDBJ databases">
        <title>Genomic-based taxomic classification of the family Erythrobacteraceae.</title>
        <authorList>
            <person name="Xu L."/>
        </authorList>
    </citation>
    <scope>NUCLEOTIDE SEQUENCE [LARGE SCALE GENOMIC DNA]</scope>
    <source>
        <strain evidence="5 6">LMG 29518</strain>
    </source>
</reference>
<dbReference type="EMBL" id="WTYT01000001">
    <property type="protein sequence ID" value="MXO64511.1"/>
    <property type="molecule type" value="Genomic_DNA"/>
</dbReference>
<keyword evidence="2 3" id="KW-0378">Hydrolase</keyword>
<dbReference type="InterPro" id="IPR029058">
    <property type="entry name" value="AB_hydrolase_fold"/>
</dbReference>
<dbReference type="Pfam" id="PF00135">
    <property type="entry name" value="COesterase"/>
    <property type="match status" value="1"/>
</dbReference>
<protein>
    <recommendedName>
        <fullName evidence="3">Carboxylic ester hydrolase</fullName>
        <ecNumber evidence="3">3.1.1.-</ecNumber>
    </recommendedName>
</protein>
<keyword evidence="6" id="KW-1185">Reference proteome</keyword>
<comment type="similarity">
    <text evidence="1 3">Belongs to the type-B carboxylesterase/lipase family.</text>
</comment>
<dbReference type="InterPro" id="IPR002018">
    <property type="entry name" value="CarbesteraseB"/>
</dbReference>
<accession>A0A6I4T2R3</accession>
<dbReference type="PROSITE" id="PS00122">
    <property type="entry name" value="CARBOXYLESTERASE_B_1"/>
    <property type="match status" value="1"/>
</dbReference>
<evidence type="ECO:0000313" key="6">
    <source>
        <dbReference type="Proteomes" id="UP000438476"/>
    </source>
</evidence>